<dbReference type="Proteomes" id="UP000245999">
    <property type="component" value="Chromosome"/>
</dbReference>
<gene>
    <name evidence="2" type="ORF">DDQ68_08330</name>
</gene>
<feature type="chain" id="PRO_5016280581" description="T9SS C-terminal target domain-containing protein" evidence="1">
    <location>
        <begin position="22"/>
        <end position="419"/>
    </location>
</feature>
<evidence type="ECO:0000313" key="2">
    <source>
        <dbReference type="EMBL" id="AWM32785.1"/>
    </source>
</evidence>
<dbReference type="AlphaFoldDB" id="A0A2Z3GP85"/>
<dbReference type="RefSeq" id="WP_109655881.1">
    <property type="nucleotide sequence ID" value="NZ_CP029145.1"/>
</dbReference>
<dbReference type="NCBIfam" id="TIGR04183">
    <property type="entry name" value="Por_Secre_tail"/>
    <property type="match status" value="1"/>
</dbReference>
<evidence type="ECO:0008006" key="4">
    <source>
        <dbReference type="Google" id="ProtNLM"/>
    </source>
</evidence>
<evidence type="ECO:0000256" key="1">
    <source>
        <dbReference type="SAM" id="SignalP"/>
    </source>
</evidence>
<feature type="signal peptide" evidence="1">
    <location>
        <begin position="1"/>
        <end position="21"/>
    </location>
</feature>
<dbReference type="KEGG" id="hnv:DDQ68_08330"/>
<protein>
    <recommendedName>
        <fullName evidence="4">T9SS C-terminal target domain-containing protein</fullName>
    </recommendedName>
</protein>
<reference evidence="3" key="1">
    <citation type="submission" date="2018-04" db="EMBL/GenBank/DDBJ databases">
        <title>Complete genome of Antarctic heterotrophic bacterium Hymenobacter nivis.</title>
        <authorList>
            <person name="Terashima M."/>
        </authorList>
    </citation>
    <scope>NUCLEOTIDE SEQUENCE [LARGE SCALE GENOMIC DNA]</scope>
    <source>
        <strain evidence="3">NBRC 111535</strain>
    </source>
</reference>
<dbReference type="SUPFAM" id="SSF82171">
    <property type="entry name" value="DPP6 N-terminal domain-like"/>
    <property type="match status" value="1"/>
</dbReference>
<dbReference type="InterPro" id="IPR026444">
    <property type="entry name" value="Secre_tail"/>
</dbReference>
<accession>A0A2Z3GP85</accession>
<proteinExistence type="predicted"/>
<sequence>MKTTALLLLAGALALGRPARAQTGCPDPQATNYNPAARLNDGSCQYAPAAAALPAKALLDAAVPETSGLQLAAGALWTFNDGGNPPVLFRVDSATGRAAQQVRVLNYPNTDWEDITADGRYLYVGDFGNNYGDRRNLRLLRVPLAGLGPGADTVSAQAINFYYPDQTTFGGGLNNHDYDCEAVFFRNDSLHLFTKDWADHRTRYYTVPAVPGTHAAHLKAVFNVNGLVTAADISPDGTAAALLGYDETTGATFVWLLSDFPGTQFFRGNKRRIELPSAALVGQVEGVCFAGPRRLLVSNERVVVGPLAVPQRLYALNVGRWLPAPAVAVVTAAAAAGPRAGLRVFPVPAAHTLRIERAGVGPGALALTLLDLRGRAVATGQLPAGAPAGTLDVAGLAPGAYVLRAQGAADVVSQKIMVR</sequence>
<dbReference type="OrthoDB" id="9798438at2"/>
<name>A0A2Z3GP85_9BACT</name>
<dbReference type="EMBL" id="CP029145">
    <property type="protein sequence ID" value="AWM32785.1"/>
    <property type="molecule type" value="Genomic_DNA"/>
</dbReference>
<organism evidence="2 3">
    <name type="scientific">Hymenobacter nivis</name>
    <dbReference type="NCBI Taxonomy" id="1850093"/>
    <lineage>
        <taxon>Bacteria</taxon>
        <taxon>Pseudomonadati</taxon>
        <taxon>Bacteroidota</taxon>
        <taxon>Cytophagia</taxon>
        <taxon>Cytophagales</taxon>
        <taxon>Hymenobacteraceae</taxon>
        <taxon>Hymenobacter</taxon>
    </lineage>
</organism>
<keyword evidence="1" id="KW-0732">Signal</keyword>
<keyword evidence="3" id="KW-1185">Reference proteome</keyword>
<evidence type="ECO:0000313" key="3">
    <source>
        <dbReference type="Proteomes" id="UP000245999"/>
    </source>
</evidence>